<reference evidence="1" key="1">
    <citation type="journal article" date="2021" name="Proc. Natl. Acad. Sci. U.S.A.">
        <title>A Catalog of Tens of Thousands of Viruses from Human Metagenomes Reveals Hidden Associations with Chronic Diseases.</title>
        <authorList>
            <person name="Tisza M.J."/>
            <person name="Buck C.B."/>
        </authorList>
    </citation>
    <scope>NUCLEOTIDE SEQUENCE</scope>
    <source>
        <strain evidence="1">CtL0q1</strain>
    </source>
</reference>
<sequence>MTSICFKCEVLSLNYYSRNSFLLFLNISTYIYPKFVHCVHDRPYQGSIFIQHKTHTMMTLLENFHELYLNFAL</sequence>
<organism evidence="1">
    <name type="scientific">Siphoviridae sp. ctL0q1</name>
    <dbReference type="NCBI Taxonomy" id="2825449"/>
    <lineage>
        <taxon>Viruses</taxon>
        <taxon>Duplodnaviria</taxon>
        <taxon>Heunggongvirae</taxon>
        <taxon>Uroviricota</taxon>
        <taxon>Caudoviricetes</taxon>
    </lineage>
</organism>
<name>A0A8S5PK84_9CAUD</name>
<protein>
    <submittedName>
        <fullName evidence="1">Uncharacterized protein</fullName>
    </submittedName>
</protein>
<proteinExistence type="predicted"/>
<evidence type="ECO:0000313" key="1">
    <source>
        <dbReference type="EMBL" id="DAE06989.1"/>
    </source>
</evidence>
<accession>A0A8S5PK84</accession>
<dbReference type="EMBL" id="BK015443">
    <property type="protein sequence ID" value="DAE06989.1"/>
    <property type="molecule type" value="Genomic_DNA"/>
</dbReference>